<evidence type="ECO:0000313" key="2">
    <source>
        <dbReference type="Proteomes" id="UP000467385"/>
    </source>
</evidence>
<protein>
    <submittedName>
        <fullName evidence="1">Uncharacterized protein</fullName>
    </submittedName>
</protein>
<sequence length="57" mass="6521">MRSETFGKSAAGASPINRIAITAYTFENEVDPEGELSVQERAKRAEWARKAYYQRLR</sequence>
<accession>A0A7I7YAM9</accession>
<keyword evidence="2" id="KW-1185">Reference proteome</keyword>
<dbReference type="Proteomes" id="UP000467385">
    <property type="component" value="Chromosome"/>
</dbReference>
<proteinExistence type="predicted"/>
<gene>
    <name evidence="1" type="ORF">MCNS_18410</name>
</gene>
<evidence type="ECO:0000313" key="1">
    <source>
        <dbReference type="EMBL" id="BBZ38778.1"/>
    </source>
</evidence>
<name>A0A7I7YAM9_9MYCO</name>
<dbReference type="AlphaFoldDB" id="A0A7I7YAM9"/>
<organism evidence="1 2">
    <name type="scientific">Mycobacterium conspicuum</name>
    <dbReference type="NCBI Taxonomy" id="44010"/>
    <lineage>
        <taxon>Bacteria</taxon>
        <taxon>Bacillati</taxon>
        <taxon>Actinomycetota</taxon>
        <taxon>Actinomycetes</taxon>
        <taxon>Mycobacteriales</taxon>
        <taxon>Mycobacteriaceae</taxon>
        <taxon>Mycobacterium</taxon>
    </lineage>
</organism>
<reference evidence="1 2" key="1">
    <citation type="journal article" date="2019" name="Emerg. Microbes Infect.">
        <title>Comprehensive subspecies identification of 175 nontuberculous mycobacteria species based on 7547 genomic profiles.</title>
        <authorList>
            <person name="Matsumoto Y."/>
            <person name="Kinjo T."/>
            <person name="Motooka D."/>
            <person name="Nabeya D."/>
            <person name="Jung N."/>
            <person name="Uechi K."/>
            <person name="Horii T."/>
            <person name="Iida T."/>
            <person name="Fujita J."/>
            <person name="Nakamura S."/>
        </authorList>
    </citation>
    <scope>NUCLEOTIDE SEQUENCE [LARGE SCALE GENOMIC DNA]</scope>
    <source>
        <strain evidence="1 2">JCM 14738</strain>
    </source>
</reference>
<dbReference type="EMBL" id="AP022613">
    <property type="protein sequence ID" value="BBZ38778.1"/>
    <property type="molecule type" value="Genomic_DNA"/>
</dbReference>